<evidence type="ECO:0000259" key="2">
    <source>
        <dbReference type="Pfam" id="PF01593"/>
    </source>
</evidence>
<dbReference type="Gene3D" id="3.50.50.60">
    <property type="entry name" value="FAD/NAD(P)-binding domain"/>
    <property type="match status" value="2"/>
</dbReference>
<proteinExistence type="predicted"/>
<dbReference type="SUPFAM" id="SSF51905">
    <property type="entry name" value="FAD/NAD(P)-binding domain"/>
    <property type="match status" value="1"/>
</dbReference>
<dbReference type="PANTHER" id="PTHR43734:SF7">
    <property type="entry name" value="4,4'-DIAPONEUROSPORENE OXYGENASE"/>
    <property type="match status" value="1"/>
</dbReference>
<reference evidence="3" key="1">
    <citation type="submission" date="2018-05" db="EMBL/GenBank/DDBJ databases">
        <authorList>
            <person name="Lanie J.A."/>
            <person name="Ng W.-L."/>
            <person name="Kazmierczak K.M."/>
            <person name="Andrzejewski T.M."/>
            <person name="Davidsen T.M."/>
            <person name="Wayne K.J."/>
            <person name="Tettelin H."/>
            <person name="Glass J.I."/>
            <person name="Rusch D."/>
            <person name="Podicherti R."/>
            <person name="Tsui H.-C.T."/>
            <person name="Winkler M.E."/>
        </authorList>
    </citation>
    <scope>NUCLEOTIDE SEQUENCE</scope>
</reference>
<evidence type="ECO:0000256" key="1">
    <source>
        <dbReference type="ARBA" id="ARBA00023002"/>
    </source>
</evidence>
<dbReference type="InterPro" id="IPR002937">
    <property type="entry name" value="Amino_oxidase"/>
</dbReference>
<accession>A0A381VVP8</accession>
<organism evidence="3">
    <name type="scientific">marine metagenome</name>
    <dbReference type="NCBI Taxonomy" id="408172"/>
    <lineage>
        <taxon>unclassified sequences</taxon>
        <taxon>metagenomes</taxon>
        <taxon>ecological metagenomes</taxon>
    </lineage>
</organism>
<sequence length="464" mass="52646">MKYDVIVIGSGLSGLAAGIRLAMFDKKVLIVEKHTVVGGLNSYYTRKNRTIDVGLHAMTNYAPKGARNTPLGKLLKQLRFSHDDFRLYEQEISEIRFPDKCLRFTNDFDLLKQEVCEQFPDEIDGFIGLVRKIESFDELSLTAGEWTSSKEILGSYISDPVLIDMLFCPLMYYGNASERDMDFYQFVIMFKSIFMEGFAKPVGGMLYILNLLVDKYKSLGGELRMDAEVDIINSRQGEFRSLNLVGGEELTASALISSMGRVETLRRCDPNLMEQVTNDSEGRVSFMESLFALDREPKDLGYCRSIIFFCSDYRFRYEVPKGLIDISSGVLCCPNNFQYPKPLSEGMIRLTNLANFRLWDALPRREYINAKKEWRTKALENLFTFFPDFRDSVIFSDTFTPKTIFKYTGHANGSVYGSPVKLKDGITPVRNLFICGTDQGFLGIVGATLSGISMANLHILQKKV</sequence>
<protein>
    <recommendedName>
        <fullName evidence="2">Amine oxidase domain-containing protein</fullName>
    </recommendedName>
</protein>
<dbReference type="AlphaFoldDB" id="A0A381VVP8"/>
<feature type="domain" description="Amine oxidase" evidence="2">
    <location>
        <begin position="12"/>
        <end position="257"/>
    </location>
</feature>
<dbReference type="Pfam" id="PF01593">
    <property type="entry name" value="Amino_oxidase"/>
    <property type="match status" value="1"/>
</dbReference>
<feature type="non-terminal residue" evidence="3">
    <location>
        <position position="464"/>
    </location>
</feature>
<dbReference type="InterPro" id="IPR036188">
    <property type="entry name" value="FAD/NAD-bd_sf"/>
</dbReference>
<dbReference type="EMBL" id="UINC01009796">
    <property type="protein sequence ID" value="SVA43838.1"/>
    <property type="molecule type" value="Genomic_DNA"/>
</dbReference>
<keyword evidence="1" id="KW-0560">Oxidoreductase</keyword>
<evidence type="ECO:0000313" key="3">
    <source>
        <dbReference type="EMBL" id="SVA43838.1"/>
    </source>
</evidence>
<dbReference type="PANTHER" id="PTHR43734">
    <property type="entry name" value="PHYTOENE DESATURASE"/>
    <property type="match status" value="1"/>
</dbReference>
<dbReference type="GO" id="GO:0016491">
    <property type="term" value="F:oxidoreductase activity"/>
    <property type="evidence" value="ECO:0007669"/>
    <property type="project" value="UniProtKB-KW"/>
</dbReference>
<name>A0A381VVP8_9ZZZZ</name>
<gene>
    <name evidence="3" type="ORF">METZ01_LOCUS96692</name>
</gene>